<dbReference type="Proteomes" id="UP001151760">
    <property type="component" value="Unassembled WGS sequence"/>
</dbReference>
<evidence type="ECO:0000313" key="2">
    <source>
        <dbReference type="Proteomes" id="UP001151760"/>
    </source>
</evidence>
<gene>
    <name evidence="1" type="ORF">Tco_1016388</name>
</gene>
<reference evidence="1" key="2">
    <citation type="submission" date="2022-01" db="EMBL/GenBank/DDBJ databases">
        <authorList>
            <person name="Yamashiro T."/>
            <person name="Shiraishi A."/>
            <person name="Satake H."/>
            <person name="Nakayama K."/>
        </authorList>
    </citation>
    <scope>NUCLEOTIDE SEQUENCE</scope>
</reference>
<protein>
    <submittedName>
        <fullName evidence="1">Uncharacterized protein</fullName>
    </submittedName>
</protein>
<keyword evidence="2" id="KW-1185">Reference proteome</keyword>
<proteinExistence type="predicted"/>
<comment type="caution">
    <text evidence="1">The sequence shown here is derived from an EMBL/GenBank/DDBJ whole genome shotgun (WGS) entry which is preliminary data.</text>
</comment>
<organism evidence="1 2">
    <name type="scientific">Tanacetum coccineum</name>
    <dbReference type="NCBI Taxonomy" id="301880"/>
    <lineage>
        <taxon>Eukaryota</taxon>
        <taxon>Viridiplantae</taxon>
        <taxon>Streptophyta</taxon>
        <taxon>Embryophyta</taxon>
        <taxon>Tracheophyta</taxon>
        <taxon>Spermatophyta</taxon>
        <taxon>Magnoliopsida</taxon>
        <taxon>eudicotyledons</taxon>
        <taxon>Gunneridae</taxon>
        <taxon>Pentapetalae</taxon>
        <taxon>asterids</taxon>
        <taxon>campanulids</taxon>
        <taxon>Asterales</taxon>
        <taxon>Asteraceae</taxon>
        <taxon>Asteroideae</taxon>
        <taxon>Anthemideae</taxon>
        <taxon>Anthemidinae</taxon>
        <taxon>Tanacetum</taxon>
    </lineage>
</organism>
<name>A0ABQ5FPT7_9ASTR</name>
<dbReference type="EMBL" id="BQNB010017587">
    <property type="protein sequence ID" value="GJT64908.1"/>
    <property type="molecule type" value="Genomic_DNA"/>
</dbReference>
<accession>A0ABQ5FPT7</accession>
<reference evidence="1" key="1">
    <citation type="journal article" date="2022" name="Int. J. Mol. Sci.">
        <title>Draft Genome of Tanacetum Coccineum: Genomic Comparison of Closely Related Tanacetum-Family Plants.</title>
        <authorList>
            <person name="Yamashiro T."/>
            <person name="Shiraishi A."/>
            <person name="Nakayama K."/>
            <person name="Satake H."/>
        </authorList>
    </citation>
    <scope>NUCLEOTIDE SEQUENCE</scope>
</reference>
<evidence type="ECO:0000313" key="1">
    <source>
        <dbReference type="EMBL" id="GJT64908.1"/>
    </source>
</evidence>
<sequence length="235" mass="27647">MVEKFILKFHHISNHDDEEEIKEDDNPNEMDNVPKIFKIKGNLIDFETPLCEAFHEFKCLLKIDTGMVRVGSMTYFQDHRWYNELADGKLKDETLALKAKIEGSWGDATPEVNVNEIALFTRMEIFRWGPYENIKTEWASNPYLDINHAFGRDYEANNIGCTQENQGHKGDPIPEPSNCKVRRFEMMKYSFDDDEEYITIKESEYFKHSKYSLDAYRELLHLIDEGWVVTTPEDN</sequence>